<dbReference type="InterPro" id="IPR027417">
    <property type="entry name" value="P-loop_NTPase"/>
</dbReference>
<dbReference type="PROSITE" id="PS51192">
    <property type="entry name" value="HELICASE_ATP_BIND_1"/>
    <property type="match status" value="1"/>
</dbReference>
<dbReference type="PANTHER" id="PTHR12131">
    <property type="entry name" value="ATP-DEPENDENT RNA AND DNA HELICASE"/>
    <property type="match status" value="1"/>
</dbReference>
<dbReference type="PROSITE" id="PS51194">
    <property type="entry name" value="HELICASE_CTER"/>
    <property type="match status" value="1"/>
</dbReference>
<dbReference type="Pfam" id="PF00271">
    <property type="entry name" value="Helicase_C"/>
    <property type="match status" value="1"/>
</dbReference>
<dbReference type="SMART" id="SM01142">
    <property type="entry name" value="DSHCT"/>
    <property type="match status" value="1"/>
</dbReference>
<dbReference type="SMART" id="SM00490">
    <property type="entry name" value="HELICc"/>
    <property type="match status" value="1"/>
</dbReference>
<name>A0ABP0HKW7_9DINO</name>
<feature type="domain" description="Helicase C-terminal" evidence="7">
    <location>
        <begin position="542"/>
        <end position="740"/>
    </location>
</feature>
<organism evidence="8 9">
    <name type="scientific">Durusdinium trenchii</name>
    <dbReference type="NCBI Taxonomy" id="1381693"/>
    <lineage>
        <taxon>Eukaryota</taxon>
        <taxon>Sar</taxon>
        <taxon>Alveolata</taxon>
        <taxon>Dinophyceae</taxon>
        <taxon>Suessiales</taxon>
        <taxon>Symbiodiniaceae</taxon>
        <taxon>Durusdinium</taxon>
    </lineage>
</organism>
<keyword evidence="9" id="KW-1185">Reference proteome</keyword>
<dbReference type="Pfam" id="PF08148">
    <property type="entry name" value="DSHCT"/>
    <property type="match status" value="1"/>
</dbReference>
<dbReference type="CDD" id="cd18795">
    <property type="entry name" value="SF2_C_Ski2"/>
    <property type="match status" value="1"/>
</dbReference>
<evidence type="ECO:0000256" key="3">
    <source>
        <dbReference type="ARBA" id="ARBA00022806"/>
    </source>
</evidence>
<dbReference type="InterPro" id="IPR001650">
    <property type="entry name" value="Helicase_C-like"/>
</dbReference>
<dbReference type="InterPro" id="IPR050699">
    <property type="entry name" value="RNA-DNA_Helicase"/>
</dbReference>
<dbReference type="PANTHER" id="PTHR12131:SF1">
    <property type="entry name" value="ATP-DEPENDENT RNA HELICASE SUPV3L1, MITOCHONDRIAL-RELATED"/>
    <property type="match status" value="1"/>
</dbReference>
<evidence type="ECO:0000259" key="6">
    <source>
        <dbReference type="PROSITE" id="PS51192"/>
    </source>
</evidence>
<evidence type="ECO:0000256" key="5">
    <source>
        <dbReference type="SAM" id="MobiDB-lite"/>
    </source>
</evidence>
<evidence type="ECO:0000256" key="2">
    <source>
        <dbReference type="ARBA" id="ARBA00022801"/>
    </source>
</evidence>
<dbReference type="InterPro" id="IPR014001">
    <property type="entry name" value="Helicase_ATP-bd"/>
</dbReference>
<feature type="domain" description="Helicase ATP-binding" evidence="6">
    <location>
        <begin position="234"/>
        <end position="395"/>
    </location>
</feature>
<comment type="caution">
    <text evidence="8">The sequence shown here is derived from an EMBL/GenBank/DDBJ whole genome shotgun (WGS) entry which is preliminary data.</text>
</comment>
<dbReference type="SMART" id="SM00487">
    <property type="entry name" value="DEXDc"/>
    <property type="match status" value="1"/>
</dbReference>
<evidence type="ECO:0000259" key="7">
    <source>
        <dbReference type="PROSITE" id="PS51194"/>
    </source>
</evidence>
<dbReference type="Gene3D" id="1.10.3380.30">
    <property type="match status" value="1"/>
</dbReference>
<dbReference type="EMBL" id="CAXAMM010001102">
    <property type="protein sequence ID" value="CAK8990408.1"/>
    <property type="molecule type" value="Genomic_DNA"/>
</dbReference>
<keyword evidence="3 8" id="KW-0347">Helicase</keyword>
<dbReference type="InterPro" id="IPR036612">
    <property type="entry name" value="KH_dom_type_1_sf"/>
</dbReference>
<dbReference type="InterPro" id="IPR012961">
    <property type="entry name" value="Ski2/MTR4_C"/>
</dbReference>
<evidence type="ECO:0000313" key="9">
    <source>
        <dbReference type="Proteomes" id="UP001642464"/>
    </source>
</evidence>
<evidence type="ECO:0000256" key="4">
    <source>
        <dbReference type="ARBA" id="ARBA00022840"/>
    </source>
</evidence>
<sequence>MYCVFSYILGAQAVNMSDGASESEADPEDQDEDQDHLESAGAVPRSDAEHLRDLNSLGITAEDEWASEAFDGSERSEEPEDQRGSSQVLPGGPFWFRQRLAGLETLQDSECSMHGLIRACNCHVQIADDLSFVDVFATTSRIAEKARRIFGLSPSEFNETTAWPDGDAMPEDCVEQENPESIQVRWTTHPSRQTFVHRTVRPSFISTPLIQSFYPSLHSWSFQHELDPVQSAAIACVEHRESVLLCAPTSAGKTVVATYAVAMALHETKRAIYTTPIKALSNQKFLELGKSFGAQYIGVMTGDTVIASDAPIVVMTLEILQSMLYKQARDPNLLDDFAFVVVDEAHFLGDVERGYAWEEVLVLLPLHVKLVLLSATVPNAGTVAEWCSRVRTEPVHVLTSEQRPVPLSHDLFRCGPPDFFGRRRSFFSVLSPHKRFNAFNLREAVRQRGIILESQATWRCPQDLIPHFVGRRGQNLKQLMAGLAAAVHILDGGGIEVRASDSRAEEEAKSRITAWLVERGLPEAMARPPNTSGDPLSLRVEDLERLLSLLWYRDQLPTIGFCFDKRMCERVALLLAGAKRMDFSSNFKKNKIRERLRAGLARLDERDKQLAQVRHSCDLLVRGIGVHHGGMLPLLREMVELLFADGLLPVIFATETFAIGLNMPAKSVIFTDVVKFDGRSRRVLNSGEFRQMSGRAGRRGLDQRGHVYVMLHNTMILKQTATTVLERLYIEEPSGVESRYRVCWSSLLHLISAGPAHLFTMLYRSFQRFTNPNAAIALQQEATWMVKVLQELDFVDKSCAILPKGTLACHLFVPEDALLVTNVLIALRGFENLSAAQAFAICAAFVAEGSDNKRLKISDLEVRKGLETCRNVARSLAAKLHSHNLPCCSKCGLLRSSSRCDGSEMIKVRVNPQLCETALQWASGQDFTSAVLSSGVAVGGEGIVTRALRRLDELMREITFVLRHDLGSPQAAQRIQDARLLARRGVLAAPSAYLGEAEDRVAEEIEAEPPWPNQTWPPGYEGHLDPLDIGFSQANCSANFQCTPVRGGPGDILGLAKGLSDGSIFPSQVRPLSIYWFRHRYYSLDNRRLAAFRLWRLFAEDAKVPVKVLNRSQALSEHWLRKFSTGFTRGRKIRIRGSDLFVGATREQCTFGNNLWA</sequence>
<dbReference type="Proteomes" id="UP001642464">
    <property type="component" value="Unassembled WGS sequence"/>
</dbReference>
<evidence type="ECO:0000313" key="8">
    <source>
        <dbReference type="EMBL" id="CAK8990408.1"/>
    </source>
</evidence>
<keyword evidence="1" id="KW-0547">Nucleotide-binding</keyword>
<keyword evidence="2" id="KW-0378">Hydrolase</keyword>
<dbReference type="SUPFAM" id="SSF54791">
    <property type="entry name" value="Eukaryotic type KH-domain (KH-domain type I)"/>
    <property type="match status" value="1"/>
</dbReference>
<accession>A0ABP0HKW7</accession>
<feature type="compositionally biased region" description="Acidic residues" evidence="5">
    <location>
        <begin position="21"/>
        <end position="35"/>
    </location>
</feature>
<reference evidence="8 9" key="1">
    <citation type="submission" date="2024-02" db="EMBL/GenBank/DDBJ databases">
        <authorList>
            <person name="Chen Y."/>
            <person name="Shah S."/>
            <person name="Dougan E. K."/>
            <person name="Thang M."/>
            <person name="Chan C."/>
        </authorList>
    </citation>
    <scope>NUCLEOTIDE SEQUENCE [LARGE SCALE GENOMIC DNA]</scope>
</reference>
<dbReference type="InterPro" id="IPR011545">
    <property type="entry name" value="DEAD/DEAH_box_helicase_dom"/>
</dbReference>
<feature type="region of interest" description="Disordered" evidence="5">
    <location>
        <begin position="68"/>
        <end position="90"/>
    </location>
</feature>
<dbReference type="Pfam" id="PF00270">
    <property type="entry name" value="DEAD"/>
    <property type="match status" value="1"/>
</dbReference>
<dbReference type="GO" id="GO:0004386">
    <property type="term" value="F:helicase activity"/>
    <property type="evidence" value="ECO:0007669"/>
    <property type="project" value="UniProtKB-KW"/>
</dbReference>
<evidence type="ECO:0000256" key="1">
    <source>
        <dbReference type="ARBA" id="ARBA00022741"/>
    </source>
</evidence>
<keyword evidence="4" id="KW-0067">ATP-binding</keyword>
<protein>
    <submittedName>
        <fullName evidence="8">ATP-dependent RNA helicase DOB1 (mRNA transport regulator MTR4)</fullName>
    </submittedName>
</protein>
<feature type="region of interest" description="Disordered" evidence="5">
    <location>
        <begin position="16"/>
        <end position="54"/>
    </location>
</feature>
<gene>
    <name evidence="8" type="ORF">SCF082_LOCUS2210</name>
</gene>
<dbReference type="SUPFAM" id="SSF52540">
    <property type="entry name" value="P-loop containing nucleoside triphosphate hydrolases"/>
    <property type="match status" value="1"/>
</dbReference>
<proteinExistence type="predicted"/>
<dbReference type="Gene3D" id="3.40.50.300">
    <property type="entry name" value="P-loop containing nucleotide triphosphate hydrolases"/>
    <property type="match status" value="2"/>
</dbReference>